<dbReference type="PANTHER" id="PTHR42760">
    <property type="entry name" value="SHORT-CHAIN DEHYDROGENASES/REDUCTASES FAMILY MEMBER"/>
    <property type="match status" value="1"/>
</dbReference>
<dbReference type="OrthoDB" id="9788235at2"/>
<evidence type="ECO:0000256" key="1">
    <source>
        <dbReference type="ARBA" id="ARBA00006484"/>
    </source>
</evidence>
<dbReference type="Pfam" id="PF13561">
    <property type="entry name" value="adh_short_C2"/>
    <property type="match status" value="1"/>
</dbReference>
<evidence type="ECO:0000313" key="4">
    <source>
        <dbReference type="EMBL" id="REE02009.1"/>
    </source>
</evidence>
<feature type="domain" description="Ketoreductase" evidence="3">
    <location>
        <begin position="9"/>
        <end position="173"/>
    </location>
</feature>
<evidence type="ECO:0000256" key="2">
    <source>
        <dbReference type="ARBA" id="ARBA00023002"/>
    </source>
</evidence>
<proteinExistence type="inferred from homology"/>
<dbReference type="AlphaFoldDB" id="A0A3D9L6N1"/>
<sequence>MQTFDLSGKTAIITGGASGIGKAIATKLAQHGAHAIILDVNEENAKELSEAIAKDGGKSSYGVCDITNADHVAETFTQLLGDSSLDILINNAGIAHIGNLLQTTGEDLDKVYQVNVKGAFHCAQEAVKRMETTGGGSIINVSSIAAHVGIADRLAYSMSKGAIHALSLSIARDFLDKNIRCNTVSPARVHTPFVDGFIAKNYAGQEEEIFDKLSKSQPIGRMGKPEEVGALVLYLCADEASFITGSDFPIDGGFVTLNN</sequence>
<dbReference type="RefSeq" id="WP_115866550.1">
    <property type="nucleotide sequence ID" value="NZ_QREG01000002.1"/>
</dbReference>
<reference evidence="4 5" key="1">
    <citation type="submission" date="2018-07" db="EMBL/GenBank/DDBJ databases">
        <title>Genomic Encyclopedia of Type Strains, Phase IV (KMG-IV): sequencing the most valuable type-strain genomes for metagenomic binning, comparative biology and taxonomic classification.</title>
        <authorList>
            <person name="Goeker M."/>
        </authorList>
    </citation>
    <scope>NUCLEOTIDE SEQUENCE [LARGE SCALE GENOMIC DNA]</scope>
    <source>
        <strain evidence="4 5">DSM 4134</strain>
    </source>
</reference>
<dbReference type="GO" id="GO:0016616">
    <property type="term" value="F:oxidoreductase activity, acting on the CH-OH group of donors, NAD or NADP as acceptor"/>
    <property type="evidence" value="ECO:0007669"/>
    <property type="project" value="UniProtKB-ARBA"/>
</dbReference>
<evidence type="ECO:0000259" key="3">
    <source>
        <dbReference type="SMART" id="SM00822"/>
    </source>
</evidence>
<keyword evidence="2" id="KW-0560">Oxidoreductase</keyword>
<protein>
    <submittedName>
        <fullName evidence="4">NAD(P)-dependent dehydrogenase (Short-subunit alcohol dehydrogenase family)</fullName>
    </submittedName>
</protein>
<dbReference type="InterPro" id="IPR002347">
    <property type="entry name" value="SDR_fam"/>
</dbReference>
<dbReference type="Gene3D" id="3.40.50.720">
    <property type="entry name" value="NAD(P)-binding Rossmann-like Domain"/>
    <property type="match status" value="1"/>
</dbReference>
<dbReference type="SUPFAM" id="SSF51735">
    <property type="entry name" value="NAD(P)-binding Rossmann-fold domains"/>
    <property type="match status" value="1"/>
</dbReference>
<dbReference type="PRINTS" id="PR00081">
    <property type="entry name" value="GDHRDH"/>
</dbReference>
<dbReference type="InterPro" id="IPR057326">
    <property type="entry name" value="KR_dom"/>
</dbReference>
<organism evidence="4 5">
    <name type="scientific">Marinoscillum furvescens DSM 4134</name>
    <dbReference type="NCBI Taxonomy" id="1122208"/>
    <lineage>
        <taxon>Bacteria</taxon>
        <taxon>Pseudomonadati</taxon>
        <taxon>Bacteroidota</taxon>
        <taxon>Cytophagia</taxon>
        <taxon>Cytophagales</taxon>
        <taxon>Reichenbachiellaceae</taxon>
        <taxon>Marinoscillum</taxon>
    </lineage>
</organism>
<keyword evidence="5" id="KW-1185">Reference proteome</keyword>
<dbReference type="PANTHER" id="PTHR42760:SF115">
    <property type="entry name" value="3-OXOACYL-[ACYL-CARRIER-PROTEIN] REDUCTASE FABG"/>
    <property type="match status" value="1"/>
</dbReference>
<dbReference type="PRINTS" id="PR00080">
    <property type="entry name" value="SDRFAMILY"/>
</dbReference>
<name>A0A3D9L6N1_MARFU</name>
<dbReference type="InterPro" id="IPR036291">
    <property type="entry name" value="NAD(P)-bd_dom_sf"/>
</dbReference>
<dbReference type="PROSITE" id="PS00061">
    <property type="entry name" value="ADH_SHORT"/>
    <property type="match status" value="1"/>
</dbReference>
<comment type="similarity">
    <text evidence="1">Belongs to the short-chain dehydrogenases/reductases (SDR) family.</text>
</comment>
<dbReference type="SMART" id="SM00822">
    <property type="entry name" value="PKS_KR"/>
    <property type="match status" value="1"/>
</dbReference>
<dbReference type="EMBL" id="QREG01000002">
    <property type="protein sequence ID" value="REE02009.1"/>
    <property type="molecule type" value="Genomic_DNA"/>
</dbReference>
<evidence type="ECO:0000313" key="5">
    <source>
        <dbReference type="Proteomes" id="UP000256779"/>
    </source>
</evidence>
<dbReference type="CDD" id="cd05233">
    <property type="entry name" value="SDR_c"/>
    <property type="match status" value="1"/>
</dbReference>
<dbReference type="InterPro" id="IPR020904">
    <property type="entry name" value="Sc_DH/Rdtase_CS"/>
</dbReference>
<dbReference type="Proteomes" id="UP000256779">
    <property type="component" value="Unassembled WGS sequence"/>
</dbReference>
<comment type="caution">
    <text evidence="4">The sequence shown here is derived from an EMBL/GenBank/DDBJ whole genome shotgun (WGS) entry which is preliminary data.</text>
</comment>
<dbReference type="FunFam" id="3.40.50.720:FF:000084">
    <property type="entry name" value="Short-chain dehydrogenase reductase"/>
    <property type="match status" value="1"/>
</dbReference>
<accession>A0A3D9L6N1</accession>
<dbReference type="NCBIfam" id="NF005559">
    <property type="entry name" value="PRK07231.1"/>
    <property type="match status" value="1"/>
</dbReference>
<gene>
    <name evidence="4" type="ORF">C7460_10227</name>
</gene>